<feature type="transmembrane region" description="Helical" evidence="1">
    <location>
        <begin position="6"/>
        <end position="24"/>
    </location>
</feature>
<reference evidence="2 3" key="1">
    <citation type="journal article" date="2024" name="Int. J. Syst. Evol. Microbiol.">
        <title>Paenibacillus hexagrammi sp. nov., a novel bacterium isolated from the gut content of Hexagrammos agrammus.</title>
        <authorList>
            <person name="Jung H.K."/>
            <person name="Kim D.G."/>
            <person name="Zin H."/>
            <person name="Park J."/>
            <person name="Jung H."/>
            <person name="Kim Y.O."/>
            <person name="Kong H.J."/>
            <person name="Kim J.W."/>
            <person name="Kim Y.S."/>
        </authorList>
    </citation>
    <scope>NUCLEOTIDE SEQUENCE [LARGE SCALE GENOMIC DNA]</scope>
    <source>
        <strain evidence="2 3">YPD9-1</strain>
    </source>
</reference>
<evidence type="ECO:0000256" key="1">
    <source>
        <dbReference type="SAM" id="Phobius"/>
    </source>
</evidence>
<sequence length="54" mass="5881">MGILTFISMIISGSIFSAGLLLMFKQKKATGVALMALSIVCYIAYVYIAHAYFV</sequence>
<evidence type="ECO:0000313" key="3">
    <source>
        <dbReference type="Proteomes" id="UP001649230"/>
    </source>
</evidence>
<keyword evidence="3" id="KW-1185">Reference proteome</keyword>
<dbReference type="Proteomes" id="UP001649230">
    <property type="component" value="Chromosome"/>
</dbReference>
<proteinExistence type="predicted"/>
<organism evidence="2 3">
    <name type="scientific">Paenibacillus hexagrammi</name>
    <dbReference type="NCBI Taxonomy" id="2908839"/>
    <lineage>
        <taxon>Bacteria</taxon>
        <taxon>Bacillati</taxon>
        <taxon>Bacillota</taxon>
        <taxon>Bacilli</taxon>
        <taxon>Bacillales</taxon>
        <taxon>Paenibacillaceae</taxon>
        <taxon>Paenibacillus</taxon>
    </lineage>
</organism>
<keyword evidence="1" id="KW-0472">Membrane</keyword>
<keyword evidence="1" id="KW-1133">Transmembrane helix</keyword>
<dbReference type="EMBL" id="CP090978">
    <property type="protein sequence ID" value="UJF35849.1"/>
    <property type="molecule type" value="Genomic_DNA"/>
</dbReference>
<evidence type="ECO:0000313" key="2">
    <source>
        <dbReference type="EMBL" id="UJF35849.1"/>
    </source>
</evidence>
<protein>
    <submittedName>
        <fullName evidence="2">Uncharacterized protein</fullName>
    </submittedName>
</protein>
<dbReference type="RefSeq" id="WP_235122406.1">
    <property type="nucleotide sequence ID" value="NZ_CP090978.1"/>
</dbReference>
<keyword evidence="1" id="KW-0812">Transmembrane</keyword>
<name>A0ABY3SPF9_9BACL</name>
<accession>A0ABY3SPF9</accession>
<gene>
    <name evidence="2" type="ORF">L0M14_12665</name>
</gene>
<feature type="transmembrane region" description="Helical" evidence="1">
    <location>
        <begin position="31"/>
        <end position="53"/>
    </location>
</feature>